<reference evidence="4" key="1">
    <citation type="submission" date="2022-02" db="EMBL/GenBank/DDBJ databases">
        <authorList>
            <person name="Giguere J D."/>
        </authorList>
    </citation>
    <scope>NUCLEOTIDE SEQUENCE</scope>
    <source>
        <strain evidence="4">CCAP 1055/1</strain>
    </source>
</reference>
<feature type="region of interest" description="Disordered" evidence="1">
    <location>
        <begin position="302"/>
        <end position="323"/>
    </location>
</feature>
<dbReference type="AlphaFoldDB" id="A0A8J9X4L3"/>
<evidence type="ECO:0000256" key="2">
    <source>
        <dbReference type="SAM" id="Phobius"/>
    </source>
</evidence>
<proteinExistence type="predicted"/>
<keyword evidence="2" id="KW-0472">Membrane</keyword>
<feature type="compositionally biased region" description="Polar residues" evidence="1">
    <location>
        <begin position="303"/>
        <end position="319"/>
    </location>
</feature>
<organism evidence="4">
    <name type="scientific">Phaeodactylum tricornutum</name>
    <name type="common">Diatom</name>
    <dbReference type="NCBI Taxonomy" id="2850"/>
    <lineage>
        <taxon>Eukaryota</taxon>
        <taxon>Sar</taxon>
        <taxon>Stramenopiles</taxon>
        <taxon>Ochrophyta</taxon>
        <taxon>Bacillariophyta</taxon>
        <taxon>Bacillariophyceae</taxon>
        <taxon>Bacillariophycidae</taxon>
        <taxon>Naviculales</taxon>
        <taxon>Phaeodactylaceae</taxon>
        <taxon>Phaeodactylum</taxon>
    </lineage>
</organism>
<evidence type="ECO:0008006" key="5">
    <source>
        <dbReference type="Google" id="ProtNLM"/>
    </source>
</evidence>
<gene>
    <name evidence="4" type="ORF">PTTT1_LOCUS11807</name>
</gene>
<evidence type="ECO:0000313" key="4">
    <source>
        <dbReference type="EMBL" id="CAG9279979.1"/>
    </source>
</evidence>
<dbReference type="EMBL" id="OU594953">
    <property type="protein sequence ID" value="CAG9279979.1"/>
    <property type="molecule type" value="Genomic_DNA"/>
</dbReference>
<keyword evidence="3" id="KW-0732">Signal</keyword>
<sequence>MTLPRRKFRSAWFLYQVLVQGLSVSRCLVWSADSDTSSLTPCAILGSLRSQSSHAAVPSEPLFAQPRGLQESSQPDSFLPTDELPQFRLDLPAFQVFLSPTPYEFDTETLDDLYGKIERTLWKRFETSNLSRNVLFRYLLLSDIRLEQFVNDTSIVSLGTGVVAYLGSEDSIEMETSSANGTQTRKSLLAMIEEAINGQLVETLQSSPLFEFIQVARFVSENNRTDEPTPNGVQTDDGKASASASNVNVGLLSGGIVACAALIALVGLFIYRKRDAAAQIVVVDPDEYNVKQSWKKDEDVATLGSSFDQSPPATPSQESAPPLFPTCDQSLVDESESDAFTVLTEDGDCSVIKSLAEQKSYATGVPLRSIVTTETFERDRVVQVRKDMLTSPWTGRLPSLRNSSTGKSSVSSHLDVTDEEQHRHPQRPGVASSRDLSRHVDLPPEPFVSDSFAQVNEGEEDSTVDALV</sequence>
<feature type="compositionally biased region" description="Polar residues" evidence="1">
    <location>
        <begin position="400"/>
        <end position="414"/>
    </location>
</feature>
<keyword evidence="2" id="KW-0812">Transmembrane</keyword>
<feature type="signal peptide" evidence="3">
    <location>
        <begin position="1"/>
        <end position="27"/>
    </location>
</feature>
<feature type="chain" id="PRO_5035430602" description="Transmembrane protein" evidence="3">
    <location>
        <begin position="28"/>
        <end position="468"/>
    </location>
</feature>
<feature type="transmembrane region" description="Helical" evidence="2">
    <location>
        <begin position="249"/>
        <end position="271"/>
    </location>
</feature>
<feature type="compositionally biased region" description="Acidic residues" evidence="1">
    <location>
        <begin position="457"/>
        <end position="468"/>
    </location>
</feature>
<dbReference type="Proteomes" id="UP000836788">
    <property type="component" value="Chromosome 12"/>
</dbReference>
<accession>A0A8J9X4L3</accession>
<feature type="region of interest" description="Disordered" evidence="1">
    <location>
        <begin position="392"/>
        <end position="468"/>
    </location>
</feature>
<name>A0A8J9X4L3_PHATR</name>
<keyword evidence="2" id="KW-1133">Transmembrane helix</keyword>
<protein>
    <recommendedName>
        <fullName evidence="5">Transmembrane protein</fullName>
    </recommendedName>
</protein>
<evidence type="ECO:0000256" key="3">
    <source>
        <dbReference type="SAM" id="SignalP"/>
    </source>
</evidence>
<evidence type="ECO:0000256" key="1">
    <source>
        <dbReference type="SAM" id="MobiDB-lite"/>
    </source>
</evidence>